<feature type="compositionally biased region" description="Low complexity" evidence="3">
    <location>
        <begin position="861"/>
        <end position="874"/>
    </location>
</feature>
<evidence type="ECO:0000256" key="2">
    <source>
        <dbReference type="ARBA" id="ARBA00038251"/>
    </source>
</evidence>
<name>A0A6A6XJB4_9PLEO</name>
<dbReference type="PANTHER" id="PTHR23083">
    <property type="entry name" value="TETRATRICOPEPTIDE REPEAT PROTEIN, TPR"/>
    <property type="match status" value="1"/>
</dbReference>
<comment type="similarity">
    <text evidence="2">Belongs to the YPP1 family.</text>
</comment>
<dbReference type="EMBL" id="MU001834">
    <property type="protein sequence ID" value="KAF2796304.1"/>
    <property type="molecule type" value="Genomic_DNA"/>
</dbReference>
<dbReference type="InterPro" id="IPR011990">
    <property type="entry name" value="TPR-like_helical_dom_sf"/>
</dbReference>
<organism evidence="4 5">
    <name type="scientific">Melanomma pulvis-pyrius CBS 109.77</name>
    <dbReference type="NCBI Taxonomy" id="1314802"/>
    <lineage>
        <taxon>Eukaryota</taxon>
        <taxon>Fungi</taxon>
        <taxon>Dikarya</taxon>
        <taxon>Ascomycota</taxon>
        <taxon>Pezizomycotina</taxon>
        <taxon>Dothideomycetes</taxon>
        <taxon>Pleosporomycetidae</taxon>
        <taxon>Pleosporales</taxon>
        <taxon>Melanommataceae</taxon>
        <taxon>Melanomma</taxon>
    </lineage>
</organism>
<proteinExistence type="inferred from homology"/>
<dbReference type="PANTHER" id="PTHR23083:SF464">
    <property type="entry name" value="TETRATRICOPEPTIDE REPEAT DOMAIN 7, ISOFORM A"/>
    <property type="match status" value="1"/>
</dbReference>
<feature type="region of interest" description="Disordered" evidence="3">
    <location>
        <begin position="752"/>
        <end position="907"/>
    </location>
</feature>
<sequence length="1179" mass="129963">MGSRLGNDKASRYIAQLDEARCAGLWKDVPELCRKIEKHAPHRRCLTLTARSEAHIAAYSVQRPSTAVSTASGLSNIIPPLLTAIDEEGDHVQDAFQATICLGWLHYVLEEPGLAIARLPKDISAVARKMSSNQEMSLSAWSRVCIVKGAYLKGSSLEKTGSVDEAVPSFASILPWLASLESISSETSQFKMWTEHLLVRVCILSDQSVGADEFVDPTEALHAYRFWAKYWESSAKTTGTEGSIAARYRRLAWKAYYDTLSTILQRSLPYHAESALLDASEKSSLQRYSNTRLQQRAELKRVETVYESLLLKETQFPKASESNQEMEAWTDAVIHNWRYLCGPAWSDQDLGEGGKEAVGRGVLDILYRAATKTFHSTQILRHLFTVHASLAEFDLAFQAYNSYVEIITRGRDRVEKTGEEDAGLDDDNLILRTSAEAIRILCRFGSRKDAEKALEIGNLIERWLDQTQHIKATTSEAGSVQSVHTAVAPRSLAIAYCAIGVSQAHWARFTYEADARTGIQAKAVQYLRKSLEPKLEDPSSIEALYALALVLAEMRDIPGAIKVVKRALSPATKQKAFVGADGVLSGGLTTEFGRERKLISMWHLLALLLTSRSDFSAAERACEAAFEQFGDPTILFGKEDGDAAFRSEHLNEVNGLNKKFLGIVDQMESYEKGGILQVKMTQLALVELVEGSNTAVDGCDELLALYARLFGDPAAEQVKLQPPATAIAPPKSAVGTIRGSIFRSKGSVRVTQYDTTTRNSSGTSSRPSTVATQATAAPTIQVTDENGSGHTNGHHHLFHHKQDDEASNIKRSPSKLRKRSANSLHRKSEVDAGHSPEMPHLPDGSINGTSARNSSVRNKSPGRPSRSSSLSQSIDSHDRPLHSFAHNMSPSSEPLPAGHSRQPSRQDTRLSVPFTHADYIPPDPRFSKIQERRQKVSMLTEIWIFIAGLYTRAEMYEDAQGAISEALKLVETFEMEVAQESSTSKAFADSGWGSGKSIEELWADAFTARGDLLVAQSLKHEARTNFERAVLHFPDHPEAIVGLANILLDIYSKVIPLEPVRDSETIASVTPTSTPTILEPASSSKKPHLTSHTPSAENQISPPELNRLMARDRAFGLLSTLTKLGAGWDYSEAWFALARAYEESGQIEKTKEVLWWCVELEDTHPVRSWKTVALGGFVL</sequence>
<dbReference type="InterPro" id="IPR051722">
    <property type="entry name" value="Endocytosis_PI4K-reg_protein"/>
</dbReference>
<comment type="function">
    <text evidence="1">Involved in endocytosis.</text>
</comment>
<gene>
    <name evidence="4" type="ORF">K505DRAFT_323403</name>
</gene>
<feature type="compositionally biased region" description="Polar residues" evidence="3">
    <location>
        <begin position="846"/>
        <end position="858"/>
    </location>
</feature>
<feature type="compositionally biased region" description="Low complexity" evidence="3">
    <location>
        <begin position="755"/>
        <end position="769"/>
    </location>
</feature>
<protein>
    <submittedName>
        <fullName evidence="4">Filamentation protein-like protein</fullName>
    </submittedName>
</protein>
<dbReference type="OrthoDB" id="29013at2759"/>
<dbReference type="AlphaFoldDB" id="A0A6A6XJB4"/>
<evidence type="ECO:0000313" key="5">
    <source>
        <dbReference type="Proteomes" id="UP000799757"/>
    </source>
</evidence>
<reference evidence="4" key="1">
    <citation type="journal article" date="2020" name="Stud. Mycol.">
        <title>101 Dothideomycetes genomes: a test case for predicting lifestyles and emergence of pathogens.</title>
        <authorList>
            <person name="Haridas S."/>
            <person name="Albert R."/>
            <person name="Binder M."/>
            <person name="Bloem J."/>
            <person name="Labutti K."/>
            <person name="Salamov A."/>
            <person name="Andreopoulos B."/>
            <person name="Baker S."/>
            <person name="Barry K."/>
            <person name="Bills G."/>
            <person name="Bluhm B."/>
            <person name="Cannon C."/>
            <person name="Castanera R."/>
            <person name="Culley D."/>
            <person name="Daum C."/>
            <person name="Ezra D."/>
            <person name="Gonzalez J."/>
            <person name="Henrissat B."/>
            <person name="Kuo A."/>
            <person name="Liang C."/>
            <person name="Lipzen A."/>
            <person name="Lutzoni F."/>
            <person name="Magnuson J."/>
            <person name="Mondo S."/>
            <person name="Nolan M."/>
            <person name="Ohm R."/>
            <person name="Pangilinan J."/>
            <person name="Park H.-J."/>
            <person name="Ramirez L."/>
            <person name="Alfaro M."/>
            <person name="Sun H."/>
            <person name="Tritt A."/>
            <person name="Yoshinaga Y."/>
            <person name="Zwiers L.-H."/>
            <person name="Turgeon B."/>
            <person name="Goodwin S."/>
            <person name="Spatafora J."/>
            <person name="Crous P."/>
            <person name="Grigoriev I."/>
        </authorList>
    </citation>
    <scope>NUCLEOTIDE SEQUENCE</scope>
    <source>
        <strain evidence="4">CBS 109.77</strain>
    </source>
</reference>
<dbReference type="SMART" id="SM00028">
    <property type="entry name" value="TPR"/>
    <property type="match status" value="5"/>
</dbReference>
<dbReference type="InterPro" id="IPR019734">
    <property type="entry name" value="TPR_rpt"/>
</dbReference>
<dbReference type="Proteomes" id="UP000799757">
    <property type="component" value="Unassembled WGS sequence"/>
</dbReference>
<evidence type="ECO:0000256" key="3">
    <source>
        <dbReference type="SAM" id="MobiDB-lite"/>
    </source>
</evidence>
<dbReference type="SUPFAM" id="SSF48452">
    <property type="entry name" value="TPR-like"/>
    <property type="match status" value="1"/>
</dbReference>
<feature type="compositionally biased region" description="Polar residues" evidence="3">
    <location>
        <begin position="770"/>
        <end position="789"/>
    </location>
</feature>
<keyword evidence="5" id="KW-1185">Reference proteome</keyword>
<feature type="compositionally biased region" description="Polar residues" evidence="3">
    <location>
        <begin position="1066"/>
        <end position="1101"/>
    </location>
</feature>
<accession>A0A6A6XJB4</accession>
<evidence type="ECO:0000256" key="1">
    <source>
        <dbReference type="ARBA" id="ARBA00002550"/>
    </source>
</evidence>
<evidence type="ECO:0000313" key="4">
    <source>
        <dbReference type="EMBL" id="KAF2796304.1"/>
    </source>
</evidence>
<feature type="region of interest" description="Disordered" evidence="3">
    <location>
        <begin position="1066"/>
        <end position="1102"/>
    </location>
</feature>
<dbReference type="Gene3D" id="1.25.40.10">
    <property type="entry name" value="Tetratricopeptide repeat domain"/>
    <property type="match status" value="2"/>
</dbReference>